<proteinExistence type="predicted"/>
<keyword evidence="2" id="KW-1185">Reference proteome</keyword>
<name>Q7NN82_GLOVI</name>
<dbReference type="EnsemblBacteria" id="BAC88472">
    <property type="protein sequence ID" value="BAC88472"/>
    <property type="gene ID" value="BAC88472"/>
</dbReference>
<dbReference type="InParanoid" id="Q7NN82"/>
<dbReference type="AlphaFoldDB" id="Q7NN82"/>
<sequence length="122" mass="14199">MCPMANFYDLKHYIAHYINKGRCLVSEKGKITTFSERVYDRRGNYSEQFNHFIDRLLESGEFFHLYVEGDGYAFSDLIHSRFDLEYCVRCREPIPVPTNGALGPPACYLCPEFEPQQEAQVS</sequence>
<reference evidence="1 2" key="1">
    <citation type="journal article" date="2003" name="DNA Res.">
        <title>Complete genome structure of Gloeobacter violaceus PCC 7421, a cyanobacterium that lacks thylakoids.</title>
        <authorList>
            <person name="Nakamura Y."/>
            <person name="Kaneko T."/>
            <person name="Sato S."/>
            <person name="Mimuro M."/>
            <person name="Miyashita H."/>
            <person name="Tsuchiya T."/>
            <person name="Sasamoto S."/>
            <person name="Watanabe A."/>
            <person name="Kawashima K."/>
            <person name="Kishida Y."/>
            <person name="Kiyokawa C."/>
            <person name="Kohara M."/>
            <person name="Matsumoto M."/>
            <person name="Matsuno A."/>
            <person name="Nakazaki N."/>
            <person name="Shimpo S."/>
            <person name="Takeuchi C."/>
            <person name="Yamada M."/>
            <person name="Tabata S."/>
        </authorList>
    </citation>
    <scope>NUCLEOTIDE SEQUENCE [LARGE SCALE GENOMIC DNA]</scope>
    <source>
        <strain evidence="2">ATCC 29082 / PCC 7421</strain>
    </source>
</reference>
<evidence type="ECO:0000313" key="1">
    <source>
        <dbReference type="EMBL" id="BAC88472.1"/>
    </source>
</evidence>
<dbReference type="HOGENOM" id="CLU_2081464_0_0_3"/>
<dbReference type="Proteomes" id="UP000000557">
    <property type="component" value="Chromosome"/>
</dbReference>
<dbReference type="KEGG" id="gvi:gll0531"/>
<dbReference type="EMBL" id="BA000045">
    <property type="protein sequence ID" value="BAC88472.1"/>
    <property type="molecule type" value="Genomic_DNA"/>
</dbReference>
<organism evidence="1 2">
    <name type="scientific">Gloeobacter violaceus (strain ATCC 29082 / PCC 7421)</name>
    <dbReference type="NCBI Taxonomy" id="251221"/>
    <lineage>
        <taxon>Bacteria</taxon>
        <taxon>Bacillati</taxon>
        <taxon>Cyanobacteriota</taxon>
        <taxon>Cyanophyceae</taxon>
        <taxon>Gloeobacterales</taxon>
        <taxon>Gloeobacteraceae</taxon>
        <taxon>Gloeobacter</taxon>
    </lineage>
</organism>
<accession>Q7NN82</accession>
<dbReference type="OrthoDB" id="485097at2"/>
<reference evidence="1 2" key="2">
    <citation type="journal article" date="2003" name="DNA Res.">
        <title>Complete genome structure of Gloeobacter violaceus PCC 7421, a cyanobacterium that lacks thylakoids (supplement).</title>
        <authorList>
            <person name="Nakamura Y."/>
            <person name="Kaneko T."/>
            <person name="Sato S."/>
            <person name="Mimuro M."/>
            <person name="Miyashita H."/>
            <person name="Tsuchiya T."/>
            <person name="Sasamoto S."/>
            <person name="Watanabe A."/>
            <person name="Kawashima K."/>
            <person name="Kishida Y."/>
            <person name="Kiyokawa C."/>
            <person name="Kohara M."/>
            <person name="Matsumoto M."/>
            <person name="Matsuno A."/>
            <person name="Nakazaki N."/>
            <person name="Shimpo S."/>
            <person name="Takeuchi C."/>
            <person name="Yamada M."/>
            <person name="Tabata S."/>
        </authorList>
    </citation>
    <scope>NUCLEOTIDE SEQUENCE [LARGE SCALE GENOMIC DNA]</scope>
    <source>
        <strain evidence="2">ATCC 29082 / PCC 7421</strain>
    </source>
</reference>
<gene>
    <name evidence="1" type="ordered locus">gll0531</name>
</gene>
<dbReference type="PhylomeDB" id="Q7NN82"/>
<protein>
    <submittedName>
        <fullName evidence="1">Gll0531 protein</fullName>
    </submittedName>
</protein>
<evidence type="ECO:0000313" key="2">
    <source>
        <dbReference type="Proteomes" id="UP000000557"/>
    </source>
</evidence>